<proteinExistence type="predicted"/>
<comment type="caution">
    <text evidence="2">The sequence shown here is derived from an EMBL/GenBank/DDBJ whole genome shotgun (WGS) entry which is preliminary data.</text>
</comment>
<dbReference type="RefSeq" id="WP_380122024.1">
    <property type="nucleotide sequence ID" value="NZ_JBHSIU010000046.1"/>
</dbReference>
<gene>
    <name evidence="2" type="ORF">ACFPIJ_35985</name>
</gene>
<evidence type="ECO:0000256" key="1">
    <source>
        <dbReference type="SAM" id="SignalP"/>
    </source>
</evidence>
<dbReference type="SUPFAM" id="SSF52266">
    <property type="entry name" value="SGNH hydrolase"/>
    <property type="match status" value="1"/>
</dbReference>
<protein>
    <recommendedName>
        <fullName evidence="4">SGNH hydrolase-type esterase domain-containing protein</fullName>
    </recommendedName>
</protein>
<dbReference type="InterPro" id="IPR036514">
    <property type="entry name" value="SGNH_hydro_sf"/>
</dbReference>
<sequence>MPFRRRWWAAAALGVAALAATTAPHVSANGTGDTRVIGGVSLINDATGRPVLGLSPVTDGTVVDLTRLAGRDLDLRADLAPGADPDGVTFTLIGAAGGGVTRTDERAPYQVRLPATPDTYTLTVHAEEAGAPVTVRFTVAATPATPAPVDVLFVGNSLLGTMNAAGEDTPELVRHLAETAGRTIHVTEVIHSGYTLRQTWDDGLLATPLGGGRRYDFIVLQEYSTLLATNPAAATDTLLNTYAPTFARALKPGGRVVLVKNWALVDPAPFPSRAAAKAAIDAHAAALSAALSTPNLLAPIGDAFETVIAAKGTAYLIAPDGKHPNDAAIYLDAVTLYGILFRESPAGLADLYLSPPAAAYLRSVAAAAIGY</sequence>
<dbReference type="Proteomes" id="UP001595912">
    <property type="component" value="Unassembled WGS sequence"/>
</dbReference>
<name>A0ABV9W5K8_9ACTN</name>
<feature type="signal peptide" evidence="1">
    <location>
        <begin position="1"/>
        <end position="28"/>
    </location>
</feature>
<dbReference type="EMBL" id="JBHSIU010000046">
    <property type="protein sequence ID" value="MFC5003219.1"/>
    <property type="molecule type" value="Genomic_DNA"/>
</dbReference>
<evidence type="ECO:0000313" key="2">
    <source>
        <dbReference type="EMBL" id="MFC5003219.1"/>
    </source>
</evidence>
<accession>A0ABV9W5K8</accession>
<dbReference type="Gene3D" id="3.40.50.1110">
    <property type="entry name" value="SGNH hydrolase"/>
    <property type="match status" value="1"/>
</dbReference>
<evidence type="ECO:0000313" key="3">
    <source>
        <dbReference type="Proteomes" id="UP001595912"/>
    </source>
</evidence>
<feature type="chain" id="PRO_5045888782" description="SGNH hydrolase-type esterase domain-containing protein" evidence="1">
    <location>
        <begin position="29"/>
        <end position="371"/>
    </location>
</feature>
<organism evidence="2 3">
    <name type="scientific">Dactylosporangium cerinum</name>
    <dbReference type="NCBI Taxonomy" id="1434730"/>
    <lineage>
        <taxon>Bacteria</taxon>
        <taxon>Bacillati</taxon>
        <taxon>Actinomycetota</taxon>
        <taxon>Actinomycetes</taxon>
        <taxon>Micromonosporales</taxon>
        <taxon>Micromonosporaceae</taxon>
        <taxon>Dactylosporangium</taxon>
    </lineage>
</organism>
<keyword evidence="1" id="KW-0732">Signal</keyword>
<evidence type="ECO:0008006" key="4">
    <source>
        <dbReference type="Google" id="ProtNLM"/>
    </source>
</evidence>
<keyword evidence="3" id="KW-1185">Reference proteome</keyword>
<reference evidence="3" key="1">
    <citation type="journal article" date="2019" name="Int. J. Syst. Evol. Microbiol.">
        <title>The Global Catalogue of Microorganisms (GCM) 10K type strain sequencing project: providing services to taxonomists for standard genome sequencing and annotation.</title>
        <authorList>
            <consortium name="The Broad Institute Genomics Platform"/>
            <consortium name="The Broad Institute Genome Sequencing Center for Infectious Disease"/>
            <person name="Wu L."/>
            <person name="Ma J."/>
        </authorList>
    </citation>
    <scope>NUCLEOTIDE SEQUENCE [LARGE SCALE GENOMIC DNA]</scope>
    <source>
        <strain evidence="3">CGMCC 4.7152</strain>
    </source>
</reference>